<dbReference type="Pfam" id="PF00497">
    <property type="entry name" value="SBP_bac_3"/>
    <property type="match status" value="1"/>
</dbReference>
<dbReference type="Pfam" id="PF00512">
    <property type="entry name" value="HisKA"/>
    <property type="match status" value="1"/>
</dbReference>
<dbReference type="PROSITE" id="PS50109">
    <property type="entry name" value="HIS_KIN"/>
    <property type="match status" value="1"/>
</dbReference>
<evidence type="ECO:0000313" key="10">
    <source>
        <dbReference type="Proteomes" id="UP000035704"/>
    </source>
</evidence>
<dbReference type="STRING" id="84022.CACET_c03730"/>
<reference evidence="9 10" key="1">
    <citation type="submission" date="2014-10" db="EMBL/GenBank/DDBJ databases">
        <title>Genome sequence of Clostridium aceticum DSM 1496.</title>
        <authorList>
            <person name="Poehlein A."/>
            <person name="Schiel-Bengelsdorf B."/>
            <person name="Gottschalk G."/>
            <person name="Duerre P."/>
            <person name="Daniel R."/>
        </authorList>
    </citation>
    <scope>NUCLEOTIDE SEQUENCE [LARGE SCALE GENOMIC DNA]</scope>
    <source>
        <strain evidence="9 10">DSM 1496</strain>
    </source>
</reference>
<evidence type="ECO:0000256" key="1">
    <source>
        <dbReference type="ARBA" id="ARBA00000085"/>
    </source>
</evidence>
<dbReference type="SMART" id="SM00387">
    <property type="entry name" value="HATPase_c"/>
    <property type="match status" value="1"/>
</dbReference>
<dbReference type="EMBL" id="CP009687">
    <property type="protein sequence ID" value="AKL93889.1"/>
    <property type="molecule type" value="Genomic_DNA"/>
</dbReference>
<dbReference type="Gene3D" id="3.30.565.10">
    <property type="entry name" value="Histidine kinase-like ATPase, C-terminal domain"/>
    <property type="match status" value="1"/>
</dbReference>
<dbReference type="Pfam" id="PF02518">
    <property type="entry name" value="HATPase_c"/>
    <property type="match status" value="1"/>
</dbReference>
<dbReference type="Gene3D" id="1.10.287.130">
    <property type="match status" value="1"/>
</dbReference>
<dbReference type="EC" id="2.7.13.3" evidence="2"/>
<dbReference type="CDD" id="cd00130">
    <property type="entry name" value="PAS"/>
    <property type="match status" value="1"/>
</dbReference>
<dbReference type="SMART" id="SM00388">
    <property type="entry name" value="HisKA"/>
    <property type="match status" value="1"/>
</dbReference>
<dbReference type="RefSeq" id="WP_044823229.1">
    <property type="nucleotide sequence ID" value="NZ_CP009687.1"/>
</dbReference>
<evidence type="ECO:0000313" key="9">
    <source>
        <dbReference type="EMBL" id="AKL93889.1"/>
    </source>
</evidence>
<dbReference type="Gene3D" id="3.40.190.10">
    <property type="entry name" value="Periplasmic binding protein-like II"/>
    <property type="match status" value="2"/>
</dbReference>
<dbReference type="PANTHER" id="PTHR43065">
    <property type="entry name" value="SENSOR HISTIDINE KINASE"/>
    <property type="match status" value="1"/>
</dbReference>
<dbReference type="Gene3D" id="3.30.450.20">
    <property type="entry name" value="PAS domain"/>
    <property type="match status" value="1"/>
</dbReference>
<dbReference type="GO" id="GO:0000155">
    <property type="term" value="F:phosphorelay sensor kinase activity"/>
    <property type="evidence" value="ECO:0007669"/>
    <property type="project" value="InterPro"/>
</dbReference>
<keyword evidence="7" id="KW-0067">ATP-binding</keyword>
<dbReference type="GO" id="GO:0005524">
    <property type="term" value="F:ATP binding"/>
    <property type="evidence" value="ECO:0007669"/>
    <property type="project" value="UniProtKB-KW"/>
</dbReference>
<keyword evidence="8" id="KW-0902">Two-component regulatory system</keyword>
<dbReference type="SMART" id="SM00091">
    <property type="entry name" value="PAS"/>
    <property type="match status" value="1"/>
</dbReference>
<keyword evidence="6 9" id="KW-0418">Kinase</keyword>
<name>A0A0D8IEL8_9CLOT</name>
<gene>
    <name evidence="9" type="primary">atoS1</name>
    <name evidence="9" type="ORF">CACET_c03730</name>
</gene>
<dbReference type="InterPro" id="IPR003594">
    <property type="entry name" value="HATPase_dom"/>
</dbReference>
<evidence type="ECO:0000256" key="3">
    <source>
        <dbReference type="ARBA" id="ARBA00022553"/>
    </source>
</evidence>
<dbReference type="SUPFAM" id="SSF47384">
    <property type="entry name" value="Homodimeric domain of signal transducing histidine kinase"/>
    <property type="match status" value="1"/>
</dbReference>
<dbReference type="SMART" id="SM00062">
    <property type="entry name" value="PBPb"/>
    <property type="match status" value="1"/>
</dbReference>
<dbReference type="SUPFAM" id="SSF55785">
    <property type="entry name" value="PYP-like sensor domain (PAS domain)"/>
    <property type="match status" value="1"/>
</dbReference>
<dbReference type="AlphaFoldDB" id="A0A0D8IEL8"/>
<evidence type="ECO:0000256" key="5">
    <source>
        <dbReference type="ARBA" id="ARBA00022741"/>
    </source>
</evidence>
<keyword evidence="3" id="KW-0597">Phosphoprotein</keyword>
<dbReference type="InterPro" id="IPR005467">
    <property type="entry name" value="His_kinase_dom"/>
</dbReference>
<dbReference type="InterPro" id="IPR036890">
    <property type="entry name" value="HATPase_C_sf"/>
</dbReference>
<comment type="catalytic activity">
    <reaction evidence="1">
        <text>ATP + protein L-histidine = ADP + protein N-phospho-L-histidine.</text>
        <dbReference type="EC" id="2.7.13.3"/>
    </reaction>
</comment>
<dbReference type="GO" id="GO:0006355">
    <property type="term" value="P:regulation of DNA-templated transcription"/>
    <property type="evidence" value="ECO:0007669"/>
    <property type="project" value="InterPro"/>
</dbReference>
<evidence type="ECO:0000256" key="4">
    <source>
        <dbReference type="ARBA" id="ARBA00022679"/>
    </source>
</evidence>
<dbReference type="InterPro" id="IPR036097">
    <property type="entry name" value="HisK_dim/P_sf"/>
</dbReference>
<dbReference type="PATRIC" id="fig|84022.5.peg.1722"/>
<proteinExistence type="predicted"/>
<evidence type="ECO:0000256" key="2">
    <source>
        <dbReference type="ARBA" id="ARBA00012438"/>
    </source>
</evidence>
<sequence>MNIKKVYLMIMIALLFLNRVIVIASAENADEIEPQKTISIAVELNMPPLQYIENHQPTGFHIDLLNSIGELQNISIEYVPMSLEKSIKALEDGEVDGILGVNYLAGLSENFMFTEALLNSSVGLVAKNSPEELTDMLIALKRNTVEYQYLQNVRRIQYHTTSNTIDAFNLMLGGRADAFIGDKVIAEYLLEKYALDSKYKVVSSYILPIEYSIAIDKESHSLLEELNSGLRQLKERGFYGEIYERWFVDEEFIMQKRLQQLMNIFIVFIILTMVVFIFSLRWNTGLRKEVSKKTTELQKINADLAYQVKETRNKSELIHQILQSSPRGMVTFDIEGNVTSYNPTAIEIIGIDENPMGKSYREVPLLQKLLEDKLQKVIEKHQQFLSEEVQWLREDGMNYHIRYIIYPLKNYEKLITGIMLSFEDNTIEKKIKAQLIEKEKAQALNTIVAGIAHEIRNPLTSIKTFVELIPEKLSNVNFQRDIVNYVPKEVERVDQLIENLIDYAKPKKPNKEMIDVQQLLETCCGLYKPIIKQKGLLLEIRAEKGLKIEADKGQIKQTIINFIINGIEAMEEVQSQKSPPLVLRVKGWKKENNVHIEIIDEGIGMTQEEIMQTFNPFYTTKPKGTGLGLALSKQFLEENGGKLKIESEKNIGTKMMIIFEGR</sequence>
<dbReference type="Proteomes" id="UP000035704">
    <property type="component" value="Chromosome"/>
</dbReference>
<dbReference type="KEGG" id="cace:CACET_c03730"/>
<dbReference type="SUPFAM" id="SSF53850">
    <property type="entry name" value="Periplasmic binding protein-like II"/>
    <property type="match status" value="1"/>
</dbReference>
<dbReference type="NCBIfam" id="TIGR00229">
    <property type="entry name" value="sensory_box"/>
    <property type="match status" value="1"/>
</dbReference>
<organism evidence="9 10">
    <name type="scientific">Clostridium aceticum</name>
    <dbReference type="NCBI Taxonomy" id="84022"/>
    <lineage>
        <taxon>Bacteria</taxon>
        <taxon>Bacillati</taxon>
        <taxon>Bacillota</taxon>
        <taxon>Clostridia</taxon>
        <taxon>Eubacteriales</taxon>
        <taxon>Clostridiaceae</taxon>
        <taxon>Clostridium</taxon>
    </lineage>
</organism>
<dbReference type="PANTHER" id="PTHR43065:SF10">
    <property type="entry name" value="PEROXIDE STRESS-ACTIVATED HISTIDINE KINASE MAK3"/>
    <property type="match status" value="1"/>
</dbReference>
<dbReference type="InterPro" id="IPR001638">
    <property type="entry name" value="Solute-binding_3/MltF_N"/>
</dbReference>
<dbReference type="CDD" id="cd00082">
    <property type="entry name" value="HisKA"/>
    <property type="match status" value="1"/>
</dbReference>
<keyword evidence="4 9" id="KW-0808">Transferase</keyword>
<evidence type="ECO:0000256" key="7">
    <source>
        <dbReference type="ARBA" id="ARBA00022840"/>
    </source>
</evidence>
<accession>A0A0D8IEL8</accession>
<dbReference type="PRINTS" id="PR00344">
    <property type="entry name" value="BCTRLSENSOR"/>
</dbReference>
<evidence type="ECO:0000256" key="8">
    <source>
        <dbReference type="ARBA" id="ARBA00023012"/>
    </source>
</evidence>
<dbReference type="InterPro" id="IPR000014">
    <property type="entry name" value="PAS"/>
</dbReference>
<protein>
    <recommendedName>
        <fullName evidence="2">histidine kinase</fullName>
        <ecNumber evidence="2">2.7.13.3</ecNumber>
    </recommendedName>
</protein>
<dbReference type="Pfam" id="PF00989">
    <property type="entry name" value="PAS"/>
    <property type="match status" value="1"/>
</dbReference>
<dbReference type="SUPFAM" id="SSF55874">
    <property type="entry name" value="ATPase domain of HSP90 chaperone/DNA topoisomerase II/histidine kinase"/>
    <property type="match status" value="1"/>
</dbReference>
<keyword evidence="5" id="KW-0547">Nucleotide-binding</keyword>
<dbReference type="InterPro" id="IPR004358">
    <property type="entry name" value="Sig_transdc_His_kin-like_C"/>
</dbReference>
<dbReference type="OrthoDB" id="9816482at2"/>
<dbReference type="InterPro" id="IPR003661">
    <property type="entry name" value="HisK_dim/P_dom"/>
</dbReference>
<evidence type="ECO:0000256" key="6">
    <source>
        <dbReference type="ARBA" id="ARBA00022777"/>
    </source>
</evidence>
<dbReference type="InterPro" id="IPR013767">
    <property type="entry name" value="PAS_fold"/>
</dbReference>
<dbReference type="PROSITE" id="PS50112">
    <property type="entry name" value="PAS"/>
    <property type="match status" value="1"/>
</dbReference>
<keyword evidence="10" id="KW-1185">Reference proteome</keyword>
<dbReference type="InterPro" id="IPR035965">
    <property type="entry name" value="PAS-like_dom_sf"/>
</dbReference>